<dbReference type="EMBL" id="JJOA01000017">
    <property type="protein sequence ID" value="KEA57669.1"/>
    <property type="molecule type" value="Genomic_DNA"/>
</dbReference>
<gene>
    <name evidence="4" type="ORF">DT99_22020</name>
</gene>
<sequence>MSGDTLRIALLTHSVNPRGGVVHALELARALHDAGSDVTVFAPAAPGERMFRDVRCRVVLARVDGHPRSVADMVRARIVAIRHALLEHDASGFDVLHAQDSITGNALADLKQSGAIDGFVRTVHHLDVFDDPQLERWQARAWRAADQVLCVSAAWAATMRGTFGVDASVVPNGVDVSRFARADQAAVQAVRQRFGLHGAPVVLAIGGIEQRKNSIALLEAFARLRGTMPDARLVIGGGASLLDHDAYARRFVARAAALGLGIGVDETVVSTGPLDDAALVALMHCADVVSMVSIREGFGLVVLEGLACGKPVVVSEIEPFTEYLDERVCVWADPADVDSIAGALRDALSGRRAPDFARAVPALMNRFTWEASARRHLDIYQDRLAQRAQASSAK</sequence>
<organism evidence="4">
    <name type="scientific">Burkholderia cenocepacia</name>
    <dbReference type="NCBI Taxonomy" id="95486"/>
    <lineage>
        <taxon>Bacteria</taxon>
        <taxon>Pseudomonadati</taxon>
        <taxon>Pseudomonadota</taxon>
        <taxon>Betaproteobacteria</taxon>
        <taxon>Burkholderiales</taxon>
        <taxon>Burkholderiaceae</taxon>
        <taxon>Burkholderia</taxon>
        <taxon>Burkholderia cepacia complex</taxon>
    </lineage>
</organism>
<dbReference type="InterPro" id="IPR001296">
    <property type="entry name" value="Glyco_trans_1"/>
</dbReference>
<dbReference type="InterPro" id="IPR023986">
    <property type="entry name" value="GlycosylTfrase_MSMEG0565"/>
</dbReference>
<dbReference type="GO" id="GO:0016757">
    <property type="term" value="F:glycosyltransferase activity"/>
    <property type="evidence" value="ECO:0007669"/>
    <property type="project" value="InterPro"/>
</dbReference>
<dbReference type="OrthoDB" id="433681at2"/>
<reference evidence="4" key="1">
    <citation type="submission" date="2014-04" db="EMBL/GenBank/DDBJ databases">
        <title>In planta biocontrol of soil-borne Fusarium wilt of banana through a plant endophytic bacterium, Burkholderia cenocepacia 869T2.</title>
        <authorList>
            <person name="Ho Y.-N."/>
            <person name="Chiang H.-M."/>
            <person name="Chao C.-P."/>
            <person name="Su C.-C."/>
            <person name="Hsu H.-F."/>
            <person name="Guo C.-T."/>
            <person name="Hsieh J.-L."/>
            <person name="Huang C.-C."/>
        </authorList>
    </citation>
    <scope>NUCLEOTIDE SEQUENCE [LARGE SCALE GENOMIC DNA]</scope>
    <source>
        <strain evidence="4">869T2</strain>
    </source>
</reference>
<keyword evidence="1 4" id="KW-0808">Transferase</keyword>
<dbReference type="AlphaFoldDB" id="A0A071M9R4"/>
<dbReference type="SUPFAM" id="SSF53756">
    <property type="entry name" value="UDP-Glycosyltransferase/glycogen phosphorylase"/>
    <property type="match status" value="1"/>
</dbReference>
<dbReference type="Gene3D" id="3.40.50.2000">
    <property type="entry name" value="Glycogen Phosphorylase B"/>
    <property type="match status" value="2"/>
</dbReference>
<dbReference type="NCBIfam" id="TIGR04047">
    <property type="entry name" value="MSMEG_0565_glyc"/>
    <property type="match status" value="1"/>
</dbReference>
<dbReference type="GO" id="GO:0009103">
    <property type="term" value="P:lipopolysaccharide biosynthetic process"/>
    <property type="evidence" value="ECO:0007669"/>
    <property type="project" value="TreeGrafter"/>
</dbReference>
<proteinExistence type="predicted"/>
<protein>
    <submittedName>
        <fullName evidence="4">Glycosyl transferase family 1</fullName>
    </submittedName>
</protein>
<dbReference type="PANTHER" id="PTHR46401:SF2">
    <property type="entry name" value="GLYCOSYLTRANSFERASE WBBK-RELATED"/>
    <property type="match status" value="1"/>
</dbReference>
<comment type="caution">
    <text evidence="4">The sequence shown here is derived from an EMBL/GenBank/DDBJ whole genome shotgun (WGS) entry which is preliminary data.</text>
</comment>
<dbReference type="Pfam" id="PF00534">
    <property type="entry name" value="Glycos_transf_1"/>
    <property type="match status" value="1"/>
</dbReference>
<feature type="domain" description="Glycosyl transferase family 1" evidence="2">
    <location>
        <begin position="196"/>
        <end position="351"/>
    </location>
</feature>
<feature type="domain" description="Glycosyltransferase subfamily 4-like N-terminal" evidence="3">
    <location>
        <begin position="18"/>
        <end position="178"/>
    </location>
</feature>
<name>A0A071M9R4_9BURK</name>
<evidence type="ECO:0000256" key="1">
    <source>
        <dbReference type="ARBA" id="ARBA00022679"/>
    </source>
</evidence>
<evidence type="ECO:0000259" key="2">
    <source>
        <dbReference type="Pfam" id="PF00534"/>
    </source>
</evidence>
<dbReference type="PANTHER" id="PTHR46401">
    <property type="entry name" value="GLYCOSYLTRANSFERASE WBBK-RELATED"/>
    <property type="match status" value="1"/>
</dbReference>
<accession>A0A071M9R4</accession>
<dbReference type="CDD" id="cd03801">
    <property type="entry name" value="GT4_PimA-like"/>
    <property type="match status" value="1"/>
</dbReference>
<dbReference type="InterPro" id="IPR028098">
    <property type="entry name" value="Glyco_trans_4-like_N"/>
</dbReference>
<evidence type="ECO:0000259" key="3">
    <source>
        <dbReference type="Pfam" id="PF13439"/>
    </source>
</evidence>
<evidence type="ECO:0000313" key="4">
    <source>
        <dbReference type="EMBL" id="KEA57669.1"/>
    </source>
</evidence>
<dbReference type="Pfam" id="PF13439">
    <property type="entry name" value="Glyco_transf_4"/>
    <property type="match status" value="1"/>
</dbReference>